<evidence type="ECO:0000256" key="4">
    <source>
        <dbReference type="ARBA" id="ARBA00022692"/>
    </source>
</evidence>
<dbReference type="OrthoDB" id="72851at2759"/>
<dbReference type="HOGENOM" id="CLU_016061_1_0_1"/>
<dbReference type="AlphaFoldDB" id="A0A072PE59"/>
<keyword evidence="3" id="KW-0808">Transferase</keyword>
<evidence type="ECO:0000256" key="5">
    <source>
        <dbReference type="ARBA" id="ARBA00022989"/>
    </source>
</evidence>
<evidence type="ECO:0008006" key="11">
    <source>
        <dbReference type="Google" id="ProtNLM"/>
    </source>
</evidence>
<evidence type="ECO:0000313" key="10">
    <source>
        <dbReference type="Proteomes" id="UP000027920"/>
    </source>
</evidence>
<dbReference type="GeneID" id="25281212"/>
<dbReference type="EMBL" id="AMGV01000004">
    <property type="protein sequence ID" value="KEF58369.1"/>
    <property type="molecule type" value="Genomic_DNA"/>
</dbReference>
<evidence type="ECO:0000256" key="6">
    <source>
        <dbReference type="ARBA" id="ARBA00023136"/>
    </source>
</evidence>
<dbReference type="PANTHER" id="PTHR43867">
    <property type="entry name" value="CELLULOSE SYNTHASE CATALYTIC SUBUNIT A [UDP-FORMING]"/>
    <property type="match status" value="1"/>
</dbReference>
<evidence type="ECO:0000256" key="8">
    <source>
        <dbReference type="SAM" id="Phobius"/>
    </source>
</evidence>
<dbReference type="Pfam" id="PF13641">
    <property type="entry name" value="Glyco_tranf_2_3"/>
    <property type="match status" value="1"/>
</dbReference>
<feature type="compositionally biased region" description="Polar residues" evidence="7">
    <location>
        <begin position="16"/>
        <end position="25"/>
    </location>
</feature>
<keyword evidence="4 8" id="KW-0812">Transmembrane</keyword>
<comment type="subcellular location">
    <subcellularLocation>
        <location evidence="1">Membrane</location>
        <topology evidence="1">Multi-pass membrane protein</topology>
    </subcellularLocation>
</comment>
<reference evidence="9 10" key="1">
    <citation type="submission" date="2013-03" db="EMBL/GenBank/DDBJ databases">
        <title>The Genome Sequence of Exophiala aquamarina CBS 119918.</title>
        <authorList>
            <consortium name="The Broad Institute Genomics Platform"/>
            <person name="Cuomo C."/>
            <person name="de Hoog S."/>
            <person name="Gorbushina A."/>
            <person name="Walker B."/>
            <person name="Young S.K."/>
            <person name="Zeng Q."/>
            <person name="Gargeya S."/>
            <person name="Fitzgerald M."/>
            <person name="Haas B."/>
            <person name="Abouelleil A."/>
            <person name="Allen A.W."/>
            <person name="Alvarado L."/>
            <person name="Arachchi H.M."/>
            <person name="Berlin A.M."/>
            <person name="Chapman S.B."/>
            <person name="Gainer-Dewar J."/>
            <person name="Goldberg J."/>
            <person name="Griggs A."/>
            <person name="Gujja S."/>
            <person name="Hansen M."/>
            <person name="Howarth C."/>
            <person name="Imamovic A."/>
            <person name="Ireland A."/>
            <person name="Larimer J."/>
            <person name="McCowan C."/>
            <person name="Murphy C."/>
            <person name="Pearson M."/>
            <person name="Poon T.W."/>
            <person name="Priest M."/>
            <person name="Roberts A."/>
            <person name="Saif S."/>
            <person name="Shea T."/>
            <person name="Sisk P."/>
            <person name="Sykes S."/>
            <person name="Wortman J."/>
            <person name="Nusbaum C."/>
            <person name="Birren B."/>
        </authorList>
    </citation>
    <scope>NUCLEOTIDE SEQUENCE [LARGE SCALE GENOMIC DNA]</scope>
    <source>
        <strain evidence="9 10">CBS 119918</strain>
    </source>
</reference>
<evidence type="ECO:0000256" key="1">
    <source>
        <dbReference type="ARBA" id="ARBA00004141"/>
    </source>
</evidence>
<feature type="transmembrane region" description="Helical" evidence="8">
    <location>
        <begin position="541"/>
        <end position="559"/>
    </location>
</feature>
<evidence type="ECO:0000256" key="7">
    <source>
        <dbReference type="SAM" id="MobiDB-lite"/>
    </source>
</evidence>
<dbReference type="InterPro" id="IPR029044">
    <property type="entry name" value="Nucleotide-diphossugar_trans"/>
</dbReference>
<accession>A0A072PE59</accession>
<dbReference type="GO" id="GO:0016757">
    <property type="term" value="F:glycosyltransferase activity"/>
    <property type="evidence" value="ECO:0007669"/>
    <property type="project" value="UniProtKB-KW"/>
</dbReference>
<evidence type="ECO:0000256" key="3">
    <source>
        <dbReference type="ARBA" id="ARBA00022679"/>
    </source>
</evidence>
<dbReference type="Proteomes" id="UP000027920">
    <property type="component" value="Unassembled WGS sequence"/>
</dbReference>
<organism evidence="9 10">
    <name type="scientific">Exophiala aquamarina CBS 119918</name>
    <dbReference type="NCBI Taxonomy" id="1182545"/>
    <lineage>
        <taxon>Eukaryota</taxon>
        <taxon>Fungi</taxon>
        <taxon>Dikarya</taxon>
        <taxon>Ascomycota</taxon>
        <taxon>Pezizomycotina</taxon>
        <taxon>Eurotiomycetes</taxon>
        <taxon>Chaetothyriomycetidae</taxon>
        <taxon>Chaetothyriales</taxon>
        <taxon>Herpotrichiellaceae</taxon>
        <taxon>Exophiala</taxon>
    </lineage>
</organism>
<dbReference type="SUPFAM" id="SSF53448">
    <property type="entry name" value="Nucleotide-diphospho-sugar transferases"/>
    <property type="match status" value="1"/>
</dbReference>
<dbReference type="Gene3D" id="3.90.550.10">
    <property type="entry name" value="Spore Coat Polysaccharide Biosynthesis Protein SpsA, Chain A"/>
    <property type="match status" value="1"/>
</dbReference>
<keyword evidence="10" id="KW-1185">Reference proteome</keyword>
<feature type="region of interest" description="Disordered" evidence="7">
    <location>
        <begin position="1"/>
        <end position="25"/>
    </location>
</feature>
<evidence type="ECO:0000313" key="9">
    <source>
        <dbReference type="EMBL" id="KEF58369.1"/>
    </source>
</evidence>
<keyword evidence="2" id="KW-0328">Glycosyltransferase</keyword>
<feature type="transmembrane region" description="Helical" evidence="8">
    <location>
        <begin position="579"/>
        <end position="600"/>
    </location>
</feature>
<comment type="caution">
    <text evidence="9">The sequence shown here is derived from an EMBL/GenBank/DDBJ whole genome shotgun (WGS) entry which is preliminary data.</text>
</comment>
<dbReference type="RefSeq" id="XP_013260959.1">
    <property type="nucleotide sequence ID" value="XM_013405505.1"/>
</dbReference>
<feature type="transmembrane region" description="Helical" evidence="8">
    <location>
        <begin position="407"/>
        <end position="428"/>
    </location>
</feature>
<evidence type="ECO:0000256" key="2">
    <source>
        <dbReference type="ARBA" id="ARBA00022676"/>
    </source>
</evidence>
<keyword evidence="5 8" id="KW-1133">Transmembrane helix</keyword>
<name>A0A072PE59_9EURO</name>
<dbReference type="STRING" id="1182545.A0A072PE59"/>
<keyword evidence="6 8" id="KW-0472">Membrane</keyword>
<dbReference type="VEuPathDB" id="FungiDB:A1O9_06295"/>
<protein>
    <recommendedName>
        <fullName evidence="11">Glycosyltransferase 2-like domain-containing protein</fullName>
    </recommendedName>
</protein>
<proteinExistence type="predicted"/>
<feature type="transmembrane region" description="Helical" evidence="8">
    <location>
        <begin position="637"/>
        <end position="659"/>
    </location>
</feature>
<feature type="transmembrane region" description="Helical" evidence="8">
    <location>
        <begin position="56"/>
        <end position="80"/>
    </location>
</feature>
<dbReference type="PANTHER" id="PTHR43867:SF2">
    <property type="entry name" value="CELLULOSE SYNTHASE CATALYTIC SUBUNIT A [UDP-FORMING]"/>
    <property type="match status" value="1"/>
</dbReference>
<dbReference type="GO" id="GO:0016020">
    <property type="term" value="C:membrane"/>
    <property type="evidence" value="ECO:0007669"/>
    <property type="project" value="UniProtKB-SubCell"/>
</dbReference>
<dbReference type="InterPro" id="IPR050321">
    <property type="entry name" value="Glycosyltr_2/OpgH_subfam"/>
</dbReference>
<sequence>MEDSSSSSLRLRINGGSVTANANPTSVTKTEAKFDIVKVESPKPEAPPARSKWSKYLPIVSFCNLVFYLSALFLNIFAAWAQGQDPSVLIVPLIFAVSQVFEHCSQFTEAIWHAIVFLNKEDFVRPALRLRGSVVPPVVMVIVTCGEPLEIIMDTIRAAVHVDYPPDKLRIIVADDGDSASLRTQVTNLQASHSVLHYTSRLGGKGYKAGNLNTCLRSFVPTLGFEFDWICVLDADMIPAFGILRSLLPHALEKADVGMVTTGQHFYNIPDNDPLYQSNITGNHAEDGARDSCGSAWCPGSGFVMRAQAWLDIGGFPEYAVTEDLFTSWHLHGKAWKTMLIHEVLQWGLQPDCFVVHMKQRRRWWTGHLSRVLTTGMSLFDDKLKQANFVQRAAMFQHCLRPFNNTVFKAISLILITLCVATGGTVLATPGKGCVLSIFISLSIRGLIARHSEFKDLPDLDRVWNMRRRHATNTWLGLHFAIDTGKAVMSTLFPGRLDIQPLGFEVSGVTERTENSAHERNPRRRLRCWDRVLLLNAKEGILYHVLVACIITALILRQLVRLALSSDSFWYDVCFSVGFPGLGLIELLPLEFTPLLYAAFPPTMPERRDLMQYDNKLMIYLPKETSKQMRWIASTSVWLAVPHLVGFCWLCIVMVSMPWRYVPTIEMLERK</sequence>
<gene>
    <name evidence="9" type="ORF">A1O9_06295</name>
</gene>